<reference evidence="2" key="1">
    <citation type="submission" date="2022-07" db="EMBL/GenBank/DDBJ databases">
        <authorList>
            <person name="Macas J."/>
            <person name="Novak P."/>
            <person name="Neumann P."/>
        </authorList>
    </citation>
    <scope>NUCLEOTIDE SEQUENCE</scope>
</reference>
<evidence type="ECO:0000313" key="2">
    <source>
        <dbReference type="EMBL" id="CAH9061220.1"/>
    </source>
</evidence>
<comment type="caution">
    <text evidence="2">The sequence shown here is derived from an EMBL/GenBank/DDBJ whole genome shotgun (WGS) entry which is preliminary data.</text>
</comment>
<evidence type="ECO:0000313" key="3">
    <source>
        <dbReference type="Proteomes" id="UP001152523"/>
    </source>
</evidence>
<feature type="region of interest" description="Disordered" evidence="1">
    <location>
        <begin position="69"/>
        <end position="88"/>
    </location>
</feature>
<organism evidence="2 3">
    <name type="scientific">Cuscuta epithymum</name>
    <dbReference type="NCBI Taxonomy" id="186058"/>
    <lineage>
        <taxon>Eukaryota</taxon>
        <taxon>Viridiplantae</taxon>
        <taxon>Streptophyta</taxon>
        <taxon>Embryophyta</taxon>
        <taxon>Tracheophyta</taxon>
        <taxon>Spermatophyta</taxon>
        <taxon>Magnoliopsida</taxon>
        <taxon>eudicotyledons</taxon>
        <taxon>Gunneridae</taxon>
        <taxon>Pentapetalae</taxon>
        <taxon>asterids</taxon>
        <taxon>lamiids</taxon>
        <taxon>Solanales</taxon>
        <taxon>Convolvulaceae</taxon>
        <taxon>Cuscuteae</taxon>
        <taxon>Cuscuta</taxon>
        <taxon>Cuscuta subgen. Cuscuta</taxon>
    </lineage>
</organism>
<sequence>MDFSGFVNENIIDTTVDVFFGLNGLKQAVVVVVGDIPVAGEVEREPAAAAELDGEAAATAMDDVPELDGEIHQNERDVDSIKAPDDCG</sequence>
<name>A0AAV0C6J3_9ASTE</name>
<protein>
    <submittedName>
        <fullName evidence="2">Uncharacterized protein</fullName>
    </submittedName>
</protein>
<dbReference type="AlphaFoldDB" id="A0AAV0C6J3"/>
<accession>A0AAV0C6J3</accession>
<keyword evidence="3" id="KW-1185">Reference proteome</keyword>
<gene>
    <name evidence="2" type="ORF">CEPIT_LOCUS1667</name>
</gene>
<dbReference type="EMBL" id="CAMAPF010000009">
    <property type="protein sequence ID" value="CAH9061220.1"/>
    <property type="molecule type" value="Genomic_DNA"/>
</dbReference>
<proteinExistence type="predicted"/>
<dbReference type="Proteomes" id="UP001152523">
    <property type="component" value="Unassembled WGS sequence"/>
</dbReference>
<evidence type="ECO:0000256" key="1">
    <source>
        <dbReference type="SAM" id="MobiDB-lite"/>
    </source>
</evidence>